<dbReference type="Pfam" id="PF04749">
    <property type="entry name" value="PLAC8"/>
    <property type="match status" value="1"/>
</dbReference>
<dbReference type="eggNOG" id="ENOG502S7UD">
    <property type="taxonomic scope" value="Eukaryota"/>
</dbReference>
<evidence type="ECO:0000313" key="3">
    <source>
        <dbReference type="Proteomes" id="UP000032180"/>
    </source>
</evidence>
<dbReference type="EnsemblPlants" id="LPERR10G00420.1">
    <property type="protein sequence ID" value="LPERR10G00420.1"/>
    <property type="gene ID" value="LPERR10G00420"/>
</dbReference>
<proteinExistence type="predicted"/>
<dbReference type="Proteomes" id="UP000032180">
    <property type="component" value="Chromosome 10"/>
</dbReference>
<feature type="compositionally biased region" description="Pro residues" evidence="1">
    <location>
        <begin position="15"/>
        <end position="25"/>
    </location>
</feature>
<dbReference type="Gramene" id="LPERR10G00420.1">
    <property type="protein sequence ID" value="LPERR10G00420.1"/>
    <property type="gene ID" value="LPERR10G00420"/>
</dbReference>
<feature type="region of interest" description="Disordered" evidence="1">
    <location>
        <begin position="1"/>
        <end position="25"/>
    </location>
</feature>
<keyword evidence="3" id="KW-1185">Reference proteome</keyword>
<reference evidence="3" key="2">
    <citation type="submission" date="2013-12" db="EMBL/GenBank/DDBJ databases">
        <authorList>
            <person name="Yu Y."/>
            <person name="Lee S."/>
            <person name="de Baynast K."/>
            <person name="Wissotski M."/>
            <person name="Liu L."/>
            <person name="Talag J."/>
            <person name="Goicoechea J."/>
            <person name="Angelova A."/>
            <person name="Jetty R."/>
            <person name="Kudrna D."/>
            <person name="Golser W."/>
            <person name="Rivera L."/>
            <person name="Zhang J."/>
            <person name="Wing R."/>
        </authorList>
    </citation>
    <scope>NUCLEOTIDE SEQUENCE</scope>
</reference>
<reference evidence="2 3" key="1">
    <citation type="submission" date="2012-08" db="EMBL/GenBank/DDBJ databases">
        <title>Oryza genome evolution.</title>
        <authorList>
            <person name="Wing R.A."/>
        </authorList>
    </citation>
    <scope>NUCLEOTIDE SEQUENCE</scope>
</reference>
<sequence>MYPPASKLPESSSSAPPPAAPASAPPEPVTGVPVMGVFYPAPPTARVAFRVAPAGGAWTTGLCDCDDDCNSCCMACWCPCIPVGQIAEIVDRGTSSCALNAVLYCLVFHVSGGLCQWVYTCAYRARLRASYDLPETPCSDCIATFCCQTCALAQMYRELKNRGLDPSLGWEVNSRRMMTPPQTMEGMTRL</sequence>
<protein>
    <recommendedName>
        <fullName evidence="4">Cadmium resistance protein</fullName>
    </recommendedName>
</protein>
<evidence type="ECO:0008006" key="4">
    <source>
        <dbReference type="Google" id="ProtNLM"/>
    </source>
</evidence>
<name>A0A0D9XHA6_9ORYZ</name>
<organism evidence="2 3">
    <name type="scientific">Leersia perrieri</name>
    <dbReference type="NCBI Taxonomy" id="77586"/>
    <lineage>
        <taxon>Eukaryota</taxon>
        <taxon>Viridiplantae</taxon>
        <taxon>Streptophyta</taxon>
        <taxon>Embryophyta</taxon>
        <taxon>Tracheophyta</taxon>
        <taxon>Spermatophyta</taxon>
        <taxon>Magnoliopsida</taxon>
        <taxon>Liliopsida</taxon>
        <taxon>Poales</taxon>
        <taxon>Poaceae</taxon>
        <taxon>BOP clade</taxon>
        <taxon>Oryzoideae</taxon>
        <taxon>Oryzeae</taxon>
        <taxon>Oryzinae</taxon>
        <taxon>Leersia</taxon>
    </lineage>
</organism>
<accession>A0A0D9XHA6</accession>
<feature type="compositionally biased region" description="Low complexity" evidence="1">
    <location>
        <begin position="1"/>
        <end position="14"/>
    </location>
</feature>
<evidence type="ECO:0000313" key="2">
    <source>
        <dbReference type="EnsemblPlants" id="LPERR10G00420.1"/>
    </source>
</evidence>
<dbReference type="HOGENOM" id="CLU_083147_1_1_1"/>
<dbReference type="PANTHER" id="PTHR15907">
    <property type="entry name" value="DUF614 FAMILY PROTEIN-RELATED"/>
    <property type="match status" value="1"/>
</dbReference>
<dbReference type="InterPro" id="IPR006461">
    <property type="entry name" value="PLAC_motif_containing"/>
</dbReference>
<dbReference type="AlphaFoldDB" id="A0A0D9XHA6"/>
<dbReference type="STRING" id="77586.A0A0D9XHA6"/>
<evidence type="ECO:0000256" key="1">
    <source>
        <dbReference type="SAM" id="MobiDB-lite"/>
    </source>
</evidence>
<reference evidence="2" key="3">
    <citation type="submission" date="2015-04" db="UniProtKB">
        <authorList>
            <consortium name="EnsemblPlants"/>
        </authorList>
    </citation>
    <scope>IDENTIFICATION</scope>
</reference>
<dbReference type="NCBIfam" id="TIGR01571">
    <property type="entry name" value="A_thal_Cys_rich"/>
    <property type="match status" value="1"/>
</dbReference>